<feature type="transmembrane region" description="Helical" evidence="1">
    <location>
        <begin position="44"/>
        <end position="67"/>
    </location>
</feature>
<dbReference type="AlphaFoldDB" id="A0AAV7ULN2"/>
<dbReference type="Proteomes" id="UP001066276">
    <property type="component" value="Chromosome 3_1"/>
</dbReference>
<reference evidence="2" key="1">
    <citation type="journal article" date="2022" name="bioRxiv">
        <title>Sequencing and chromosome-scale assembly of the giantPleurodeles waltlgenome.</title>
        <authorList>
            <person name="Brown T."/>
            <person name="Elewa A."/>
            <person name="Iarovenko S."/>
            <person name="Subramanian E."/>
            <person name="Araus A.J."/>
            <person name="Petzold A."/>
            <person name="Susuki M."/>
            <person name="Suzuki K.-i.T."/>
            <person name="Hayashi T."/>
            <person name="Toyoda A."/>
            <person name="Oliveira C."/>
            <person name="Osipova E."/>
            <person name="Leigh N.D."/>
            <person name="Simon A."/>
            <person name="Yun M.H."/>
        </authorList>
    </citation>
    <scope>NUCLEOTIDE SEQUENCE</scope>
    <source>
        <strain evidence="2">20211129_DDA</strain>
        <tissue evidence="2">Liver</tissue>
    </source>
</reference>
<name>A0AAV7ULN2_PLEWA</name>
<feature type="transmembrane region" description="Helical" evidence="1">
    <location>
        <begin position="12"/>
        <end position="32"/>
    </location>
</feature>
<organism evidence="2 3">
    <name type="scientific">Pleurodeles waltl</name>
    <name type="common">Iberian ribbed newt</name>
    <dbReference type="NCBI Taxonomy" id="8319"/>
    <lineage>
        <taxon>Eukaryota</taxon>
        <taxon>Metazoa</taxon>
        <taxon>Chordata</taxon>
        <taxon>Craniata</taxon>
        <taxon>Vertebrata</taxon>
        <taxon>Euteleostomi</taxon>
        <taxon>Amphibia</taxon>
        <taxon>Batrachia</taxon>
        <taxon>Caudata</taxon>
        <taxon>Salamandroidea</taxon>
        <taxon>Salamandridae</taxon>
        <taxon>Pleurodelinae</taxon>
        <taxon>Pleurodeles</taxon>
    </lineage>
</organism>
<proteinExistence type="predicted"/>
<accession>A0AAV7ULN2</accession>
<dbReference type="EMBL" id="JANPWB010000005">
    <property type="protein sequence ID" value="KAJ1188603.1"/>
    <property type="molecule type" value="Genomic_DNA"/>
</dbReference>
<evidence type="ECO:0000313" key="3">
    <source>
        <dbReference type="Proteomes" id="UP001066276"/>
    </source>
</evidence>
<keyword evidence="3" id="KW-1185">Reference proteome</keyword>
<feature type="transmembrane region" description="Helical" evidence="1">
    <location>
        <begin position="88"/>
        <end position="108"/>
    </location>
</feature>
<keyword evidence="1" id="KW-0812">Transmembrane</keyword>
<protein>
    <submittedName>
        <fullName evidence="2">Uncharacterized protein</fullName>
    </submittedName>
</protein>
<gene>
    <name evidence="2" type="ORF">NDU88_005362</name>
</gene>
<keyword evidence="1" id="KW-0472">Membrane</keyword>
<evidence type="ECO:0000256" key="1">
    <source>
        <dbReference type="SAM" id="Phobius"/>
    </source>
</evidence>
<keyword evidence="1" id="KW-1133">Transmembrane helix</keyword>
<comment type="caution">
    <text evidence="2">The sequence shown here is derived from an EMBL/GenBank/DDBJ whole genome shotgun (WGS) entry which is preliminary data.</text>
</comment>
<feature type="transmembrane region" description="Helical" evidence="1">
    <location>
        <begin position="136"/>
        <end position="169"/>
    </location>
</feature>
<evidence type="ECO:0000313" key="2">
    <source>
        <dbReference type="EMBL" id="KAJ1188603.1"/>
    </source>
</evidence>
<sequence>MEDYTLPAGGDGCSVVAVPMLVSVLPVVGVGSSPSPAVSDGCPLGLLLLAVVLVAVQVLVQVPVLVAELAVVGGGSSPSPAPSDGCPLGLLLLAVVLVAVQVEVQVAVQVPVRVLVLPVVGVGSSPSPSVSEGSPLGLLLMAVVLVALQVALQVAVQVPVLVAVLVAVLPVVGGRLQPFPSSLGQLPTGAAAGSGARGGAGSVVGRLQPFPCSLRWLKHHGAWVGCCCEVDGCWVSECWRLCTLGGRNTDTGGEDIVEMCMDVGVMTASEGRVVIGVMVMEAVDVDVVHAGVSGDTTGREVDDEEEGDTVEAVDVGVSASGWCLCECL</sequence>